<feature type="compositionally biased region" description="Low complexity" evidence="3">
    <location>
        <begin position="32"/>
        <end position="47"/>
    </location>
</feature>
<dbReference type="SMART" id="SM00326">
    <property type="entry name" value="SH3"/>
    <property type="match status" value="1"/>
</dbReference>
<evidence type="ECO:0000313" key="6">
    <source>
        <dbReference type="Proteomes" id="UP001519460"/>
    </source>
</evidence>
<evidence type="ECO:0000256" key="2">
    <source>
        <dbReference type="PROSITE-ProRule" id="PRU00192"/>
    </source>
</evidence>
<keyword evidence="1 2" id="KW-0728">SH3 domain</keyword>
<feature type="domain" description="SH3" evidence="4">
    <location>
        <begin position="49"/>
        <end position="109"/>
    </location>
</feature>
<evidence type="ECO:0000256" key="1">
    <source>
        <dbReference type="ARBA" id="ARBA00022443"/>
    </source>
</evidence>
<dbReference type="InterPro" id="IPR047234">
    <property type="entry name" value="GRAF_fam"/>
</dbReference>
<proteinExistence type="predicted"/>
<reference evidence="5 6" key="1">
    <citation type="journal article" date="2023" name="Sci. Data">
        <title>Genome assembly of the Korean intertidal mud-creeper Batillaria attramentaria.</title>
        <authorList>
            <person name="Patra A.K."/>
            <person name="Ho P.T."/>
            <person name="Jun S."/>
            <person name="Lee S.J."/>
            <person name="Kim Y."/>
            <person name="Won Y.J."/>
        </authorList>
    </citation>
    <scope>NUCLEOTIDE SEQUENCE [LARGE SCALE GENOMIC DNA]</scope>
    <source>
        <strain evidence="5">Wonlab-2016</strain>
    </source>
</reference>
<dbReference type="AlphaFoldDB" id="A0ABD0LXB1"/>
<dbReference type="EMBL" id="JACVVK020000018">
    <property type="protein sequence ID" value="KAK7503805.1"/>
    <property type="molecule type" value="Genomic_DNA"/>
</dbReference>
<sequence>MNFGSSDSPAFGSVKKRSSNDYTGTSMNSSMHSSLTGSHASLSSSGSKTPRRTVVTRYPCKAGHESELSFEANQMIYNVRLSREPGWLEGELDGRVGLIPANYVEFIDS</sequence>
<organism evidence="5 6">
    <name type="scientific">Batillaria attramentaria</name>
    <dbReference type="NCBI Taxonomy" id="370345"/>
    <lineage>
        <taxon>Eukaryota</taxon>
        <taxon>Metazoa</taxon>
        <taxon>Spiralia</taxon>
        <taxon>Lophotrochozoa</taxon>
        <taxon>Mollusca</taxon>
        <taxon>Gastropoda</taxon>
        <taxon>Caenogastropoda</taxon>
        <taxon>Sorbeoconcha</taxon>
        <taxon>Cerithioidea</taxon>
        <taxon>Batillariidae</taxon>
        <taxon>Batillaria</taxon>
    </lineage>
</organism>
<evidence type="ECO:0000313" key="5">
    <source>
        <dbReference type="EMBL" id="KAK7503805.1"/>
    </source>
</evidence>
<dbReference type="PANTHER" id="PTHR12552:SF1">
    <property type="entry name" value="RHO GTPASE-ACTIVATING PROTEIN GRAF"/>
    <property type="match status" value="1"/>
</dbReference>
<feature type="region of interest" description="Disordered" evidence="3">
    <location>
        <begin position="1"/>
        <end position="54"/>
    </location>
</feature>
<comment type="caution">
    <text evidence="5">The sequence shown here is derived from an EMBL/GenBank/DDBJ whole genome shotgun (WGS) entry which is preliminary data.</text>
</comment>
<evidence type="ECO:0000259" key="4">
    <source>
        <dbReference type="PROSITE" id="PS50002"/>
    </source>
</evidence>
<evidence type="ECO:0000256" key="3">
    <source>
        <dbReference type="SAM" id="MobiDB-lite"/>
    </source>
</evidence>
<protein>
    <recommendedName>
        <fullName evidence="4">SH3 domain-containing protein</fullName>
    </recommendedName>
</protein>
<dbReference type="Pfam" id="PF14604">
    <property type="entry name" value="SH3_9"/>
    <property type="match status" value="1"/>
</dbReference>
<dbReference type="PROSITE" id="PS50002">
    <property type="entry name" value="SH3"/>
    <property type="match status" value="1"/>
</dbReference>
<dbReference type="InterPro" id="IPR036028">
    <property type="entry name" value="SH3-like_dom_sf"/>
</dbReference>
<accession>A0ABD0LXB1</accession>
<dbReference type="PANTHER" id="PTHR12552">
    <property type="entry name" value="OLIGOPHRENIN 1"/>
    <property type="match status" value="1"/>
</dbReference>
<gene>
    <name evidence="5" type="ORF">BaRGS_00004928</name>
</gene>
<dbReference type="Gene3D" id="2.30.30.40">
    <property type="entry name" value="SH3 Domains"/>
    <property type="match status" value="1"/>
</dbReference>
<feature type="compositionally biased region" description="Polar residues" evidence="3">
    <location>
        <begin position="20"/>
        <end position="31"/>
    </location>
</feature>
<dbReference type="SUPFAM" id="SSF50044">
    <property type="entry name" value="SH3-domain"/>
    <property type="match status" value="1"/>
</dbReference>
<dbReference type="InterPro" id="IPR001452">
    <property type="entry name" value="SH3_domain"/>
</dbReference>
<keyword evidence="6" id="KW-1185">Reference proteome</keyword>
<dbReference type="Proteomes" id="UP001519460">
    <property type="component" value="Unassembled WGS sequence"/>
</dbReference>
<name>A0ABD0LXB1_9CAEN</name>